<dbReference type="InterPro" id="IPR000426">
    <property type="entry name" value="Proteasome_asu_N"/>
</dbReference>
<keyword evidence="6" id="KW-1185">Reference proteome</keyword>
<name>A0ABN8IHP4_9NEOP</name>
<dbReference type="Proteomes" id="UP000837857">
    <property type="component" value="Chromosome 24"/>
</dbReference>
<dbReference type="NCBIfam" id="NF003075">
    <property type="entry name" value="PRK03996.1"/>
    <property type="match status" value="1"/>
</dbReference>
<feature type="non-terminal residue" evidence="5">
    <location>
        <position position="1"/>
    </location>
</feature>
<comment type="similarity">
    <text evidence="3">Belongs to the peptidase T1A family.</text>
</comment>
<evidence type="ECO:0000256" key="3">
    <source>
        <dbReference type="PROSITE-ProRule" id="PRU00808"/>
    </source>
</evidence>
<sequence>MARYDRAVTVFSPDGQLLQVQYAQEAVRKGSPVVGVRGSDAVVLATEKRTVGRLQEERTEGKIAALDEHVALAYAGLRADARVLIARGQIECQSHRLIVEDPASVEHVARYLAALKQEHTQSNGRRPYGVSCLVGGVEYDGTPRLFQTEPSGTFYEWKACAIGRGEKTARESLEKEYSASLVDTDTGAVRLALSSLMEVVHSGQRNLDVLILKKFQPIVSLKPEEIIPIVEEIEKNKESNNK</sequence>
<dbReference type="Gene3D" id="3.60.20.10">
    <property type="entry name" value="Glutamine Phosphoribosylpyrophosphate, subunit 1, domain 1"/>
    <property type="match status" value="1"/>
</dbReference>
<dbReference type="EMBL" id="OW152836">
    <property type="protein sequence ID" value="CAH2057361.1"/>
    <property type="molecule type" value="Genomic_DNA"/>
</dbReference>
<comment type="function">
    <text evidence="1">The proteasome is a multicatalytic proteinase complex which is characterized by its ability to cleave peptides with Arg, Phe, Tyr, Leu, and Glu adjacent to the leaving group at neutral or slightly basic pH. The proteasome has an ATP-dependent proteolytic activity.</text>
</comment>
<dbReference type="InterPro" id="IPR029055">
    <property type="entry name" value="Ntn_hydrolases_N"/>
</dbReference>
<dbReference type="InterPro" id="IPR001353">
    <property type="entry name" value="Proteasome_sua/b"/>
</dbReference>
<protein>
    <recommendedName>
        <fullName evidence="4">Proteasome alpha-type subunits domain-containing protein</fullName>
    </recommendedName>
</protein>
<feature type="domain" description="Proteasome alpha-type subunits" evidence="4">
    <location>
        <begin position="4"/>
        <end position="26"/>
    </location>
</feature>
<dbReference type="Pfam" id="PF00227">
    <property type="entry name" value="Proteasome"/>
    <property type="match status" value="1"/>
</dbReference>
<evidence type="ECO:0000256" key="1">
    <source>
        <dbReference type="ARBA" id="ARBA00002000"/>
    </source>
</evidence>
<reference evidence="5" key="1">
    <citation type="submission" date="2022-03" db="EMBL/GenBank/DDBJ databases">
        <authorList>
            <person name="Martin H S."/>
        </authorList>
    </citation>
    <scope>NUCLEOTIDE SEQUENCE</scope>
</reference>
<dbReference type="InterPro" id="IPR023332">
    <property type="entry name" value="Proteasome_alpha-type"/>
</dbReference>
<dbReference type="InterPro" id="IPR050115">
    <property type="entry name" value="Proteasome_alpha"/>
</dbReference>
<dbReference type="Pfam" id="PF10584">
    <property type="entry name" value="Proteasome_A_N"/>
    <property type="match status" value="1"/>
</dbReference>
<dbReference type="PROSITE" id="PS51475">
    <property type="entry name" value="PROTEASOME_ALPHA_2"/>
    <property type="match status" value="1"/>
</dbReference>
<evidence type="ECO:0000259" key="4">
    <source>
        <dbReference type="SMART" id="SM00948"/>
    </source>
</evidence>
<evidence type="ECO:0000313" key="5">
    <source>
        <dbReference type="EMBL" id="CAH2057361.1"/>
    </source>
</evidence>
<evidence type="ECO:0000313" key="6">
    <source>
        <dbReference type="Proteomes" id="UP000837857"/>
    </source>
</evidence>
<dbReference type="SUPFAM" id="SSF56235">
    <property type="entry name" value="N-terminal nucleophile aminohydrolases (Ntn hydrolases)"/>
    <property type="match status" value="1"/>
</dbReference>
<gene>
    <name evidence="5" type="ORF">IPOD504_LOCUS10190</name>
</gene>
<evidence type="ECO:0000256" key="2">
    <source>
        <dbReference type="ARBA" id="ARBA00022942"/>
    </source>
</evidence>
<dbReference type="PANTHER" id="PTHR11599">
    <property type="entry name" value="PROTEASOME SUBUNIT ALPHA/BETA"/>
    <property type="match status" value="1"/>
</dbReference>
<proteinExistence type="inferred from homology"/>
<keyword evidence="2 3" id="KW-0647">Proteasome</keyword>
<dbReference type="SMART" id="SM00948">
    <property type="entry name" value="Proteasome_A_N"/>
    <property type="match status" value="1"/>
</dbReference>
<organism evidence="5 6">
    <name type="scientific">Iphiclides podalirius</name>
    <name type="common">scarce swallowtail</name>
    <dbReference type="NCBI Taxonomy" id="110791"/>
    <lineage>
        <taxon>Eukaryota</taxon>
        <taxon>Metazoa</taxon>
        <taxon>Ecdysozoa</taxon>
        <taxon>Arthropoda</taxon>
        <taxon>Hexapoda</taxon>
        <taxon>Insecta</taxon>
        <taxon>Pterygota</taxon>
        <taxon>Neoptera</taxon>
        <taxon>Endopterygota</taxon>
        <taxon>Lepidoptera</taxon>
        <taxon>Glossata</taxon>
        <taxon>Ditrysia</taxon>
        <taxon>Papilionoidea</taxon>
        <taxon>Papilionidae</taxon>
        <taxon>Papilioninae</taxon>
        <taxon>Iphiclides</taxon>
    </lineage>
</organism>
<accession>A0ABN8IHP4</accession>